<feature type="transmembrane region" description="Helical" evidence="9">
    <location>
        <begin position="63"/>
        <end position="81"/>
    </location>
</feature>
<dbReference type="PROSITE" id="PS50929">
    <property type="entry name" value="ABC_TM1F"/>
    <property type="match status" value="2"/>
</dbReference>
<feature type="domain" description="ABC transmembrane type-1" evidence="11">
    <location>
        <begin position="881"/>
        <end position="1158"/>
    </location>
</feature>
<feature type="transmembrane region" description="Helical" evidence="9">
    <location>
        <begin position="527"/>
        <end position="548"/>
    </location>
</feature>
<feature type="transmembrane region" description="Helical" evidence="9">
    <location>
        <begin position="311"/>
        <end position="335"/>
    </location>
</feature>
<feature type="transmembrane region" description="Helical" evidence="9">
    <location>
        <begin position="492"/>
        <end position="515"/>
    </location>
</feature>
<feature type="domain" description="ABC transporter" evidence="10">
    <location>
        <begin position="1195"/>
        <end position="1474"/>
    </location>
</feature>
<feature type="transmembrane region" description="Helical" evidence="9">
    <location>
        <begin position="382"/>
        <end position="404"/>
    </location>
</feature>
<dbReference type="InterPro" id="IPR011527">
    <property type="entry name" value="ABC1_TM_dom"/>
</dbReference>
<dbReference type="GeneID" id="41978237"/>
<evidence type="ECO:0000259" key="10">
    <source>
        <dbReference type="PROSITE" id="PS50893"/>
    </source>
</evidence>
<keyword evidence="6 9" id="KW-1133">Transmembrane helix</keyword>
<dbReference type="SUPFAM" id="SSF53474">
    <property type="entry name" value="alpha/beta-Hydrolases"/>
    <property type="match status" value="1"/>
</dbReference>
<dbReference type="InterPro" id="IPR017871">
    <property type="entry name" value="ABC_transporter-like_CS"/>
</dbReference>
<dbReference type="InterPro" id="IPR056227">
    <property type="entry name" value="TMD0_ABC"/>
</dbReference>
<comment type="subcellular location">
    <subcellularLocation>
        <location evidence="1">Membrane</location>
        <topology evidence="1">Multi-pass membrane protein</topology>
    </subcellularLocation>
</comment>
<dbReference type="Pfam" id="PF12697">
    <property type="entry name" value="Abhydrolase_6"/>
    <property type="match status" value="1"/>
</dbReference>
<feature type="transmembrane region" description="Helical" evidence="9">
    <location>
        <begin position="32"/>
        <end position="51"/>
    </location>
</feature>
<evidence type="ECO:0000256" key="4">
    <source>
        <dbReference type="ARBA" id="ARBA00022741"/>
    </source>
</evidence>
<dbReference type="Pfam" id="PF00664">
    <property type="entry name" value="ABC_membrane"/>
    <property type="match status" value="1"/>
</dbReference>
<dbReference type="STRING" id="1093900.A0A507AJ33"/>
<feature type="transmembrane region" description="Helical" evidence="9">
    <location>
        <begin position="914"/>
        <end position="937"/>
    </location>
</feature>
<dbReference type="Gene3D" id="3.40.50.1820">
    <property type="entry name" value="alpha/beta hydrolase"/>
    <property type="match status" value="1"/>
</dbReference>
<dbReference type="InterPro" id="IPR003439">
    <property type="entry name" value="ABC_transporter-like_ATP-bd"/>
</dbReference>
<dbReference type="SUPFAM" id="SSF90123">
    <property type="entry name" value="ABC transporter transmembrane region"/>
    <property type="match status" value="2"/>
</dbReference>
<keyword evidence="3 9" id="KW-0812">Transmembrane</keyword>
<dbReference type="GO" id="GO:0140359">
    <property type="term" value="F:ABC-type transporter activity"/>
    <property type="evidence" value="ECO:0007669"/>
    <property type="project" value="InterPro"/>
</dbReference>
<keyword evidence="7 9" id="KW-0472">Membrane</keyword>
<dbReference type="PROSITE" id="PS00211">
    <property type="entry name" value="ABC_TRANSPORTER_1"/>
    <property type="match status" value="2"/>
</dbReference>
<evidence type="ECO:0000256" key="6">
    <source>
        <dbReference type="ARBA" id="ARBA00022989"/>
    </source>
</evidence>
<keyword evidence="13" id="KW-1185">Reference proteome</keyword>
<dbReference type="InterPro" id="IPR044746">
    <property type="entry name" value="ABCC_6TM_D1"/>
</dbReference>
<keyword evidence="2" id="KW-0813">Transport</keyword>
<dbReference type="Gene3D" id="3.40.50.300">
    <property type="entry name" value="P-loop containing nucleotide triphosphate hydrolases"/>
    <property type="match status" value="2"/>
</dbReference>
<dbReference type="FunFam" id="1.20.1560.10:FF:000066">
    <property type="entry name" value="ABC multidrug transporter (Eurofung)"/>
    <property type="match status" value="1"/>
</dbReference>
<comment type="function">
    <text evidence="8">ABC-type transporter; part of the gene cluster that mediates the biosynthesis of the phomopsins, a group of hexapeptide mycotoxins which infects lupins and causes lupinosis disease in livestock.</text>
</comment>
<feature type="transmembrane region" description="Helical" evidence="9">
    <location>
        <begin position="1005"/>
        <end position="1032"/>
    </location>
</feature>
<dbReference type="InterPro" id="IPR044726">
    <property type="entry name" value="ABCC_6TM_D2"/>
</dbReference>
<feature type="domain" description="ABC transporter" evidence="10">
    <location>
        <begin position="596"/>
        <end position="822"/>
    </location>
</feature>
<feature type="transmembrane region" description="Helical" evidence="9">
    <location>
        <begin position="270"/>
        <end position="291"/>
    </location>
</feature>
<evidence type="ECO:0000256" key="8">
    <source>
        <dbReference type="ARBA" id="ARBA00059074"/>
    </source>
</evidence>
<dbReference type="EMBL" id="SKBQ01000091">
    <property type="protein sequence ID" value="TPX07293.1"/>
    <property type="molecule type" value="Genomic_DNA"/>
</dbReference>
<name>A0A507AJ33_9PEZI</name>
<evidence type="ECO:0000313" key="12">
    <source>
        <dbReference type="EMBL" id="TPX07293.1"/>
    </source>
</evidence>
<dbReference type="FunFam" id="1.20.1560.10:FF:000055">
    <property type="entry name" value="ABC multidrug transporter (Eurofung)"/>
    <property type="match status" value="1"/>
</dbReference>
<reference evidence="12 13" key="1">
    <citation type="submission" date="2019-06" db="EMBL/GenBank/DDBJ databases">
        <title>Draft genome sequence of the filamentous fungus Phialemoniopsis curvata isolated from diesel fuel.</title>
        <authorList>
            <person name="Varaljay V.A."/>
            <person name="Lyon W.J."/>
            <person name="Crouch A.L."/>
            <person name="Drake C.E."/>
            <person name="Hollomon J.M."/>
            <person name="Nadeau L.J."/>
            <person name="Nunn H.S."/>
            <person name="Stevenson B.S."/>
            <person name="Bojanowski C.L."/>
            <person name="Crookes-Goodson W.J."/>
        </authorList>
    </citation>
    <scope>NUCLEOTIDE SEQUENCE [LARGE SCALE GENOMIC DNA]</scope>
    <source>
        <strain evidence="12 13">D216</strain>
    </source>
</reference>
<feature type="transmembrane region" description="Helical" evidence="9">
    <location>
        <begin position="1128"/>
        <end position="1150"/>
    </location>
</feature>
<feature type="transmembrane region" description="Helical" evidence="9">
    <location>
        <begin position="1442"/>
        <end position="1460"/>
    </location>
</feature>
<keyword evidence="4" id="KW-0547">Nucleotide-binding</keyword>
<dbReference type="GO" id="GO:0005524">
    <property type="term" value="F:ATP binding"/>
    <property type="evidence" value="ECO:0007669"/>
    <property type="project" value="UniProtKB-KW"/>
</dbReference>
<dbReference type="InterPro" id="IPR027417">
    <property type="entry name" value="P-loop_NTPase"/>
</dbReference>
<gene>
    <name evidence="12" type="ORF">E0L32_010790</name>
</gene>
<dbReference type="SUPFAM" id="SSF52540">
    <property type="entry name" value="P-loop containing nucleoside triphosphate hydrolases"/>
    <property type="match status" value="2"/>
</dbReference>
<feature type="transmembrane region" description="Helical" evidence="9">
    <location>
        <begin position="101"/>
        <end position="119"/>
    </location>
</feature>
<feature type="transmembrane region" description="Helical" evidence="9">
    <location>
        <begin position="410"/>
        <end position="433"/>
    </location>
</feature>
<organism evidence="12 13">
    <name type="scientific">Thyridium curvatum</name>
    <dbReference type="NCBI Taxonomy" id="1093900"/>
    <lineage>
        <taxon>Eukaryota</taxon>
        <taxon>Fungi</taxon>
        <taxon>Dikarya</taxon>
        <taxon>Ascomycota</taxon>
        <taxon>Pezizomycotina</taxon>
        <taxon>Sordariomycetes</taxon>
        <taxon>Sordariomycetidae</taxon>
        <taxon>Thyridiales</taxon>
        <taxon>Thyridiaceae</taxon>
        <taxon>Thyridium</taxon>
    </lineage>
</organism>
<dbReference type="PROSITE" id="PS50893">
    <property type="entry name" value="ABC_TRANSPORTER_2"/>
    <property type="match status" value="2"/>
</dbReference>
<dbReference type="OrthoDB" id="6500128at2759"/>
<evidence type="ECO:0000256" key="9">
    <source>
        <dbReference type="SAM" id="Phobius"/>
    </source>
</evidence>
<dbReference type="Gene3D" id="1.20.1560.10">
    <property type="entry name" value="ABC transporter type 1, transmembrane domain"/>
    <property type="match status" value="2"/>
</dbReference>
<dbReference type="Proteomes" id="UP000319257">
    <property type="component" value="Unassembled WGS sequence"/>
</dbReference>
<dbReference type="PANTHER" id="PTHR24223">
    <property type="entry name" value="ATP-BINDING CASSETTE SUB-FAMILY C"/>
    <property type="match status" value="1"/>
</dbReference>
<evidence type="ECO:0000313" key="13">
    <source>
        <dbReference type="Proteomes" id="UP000319257"/>
    </source>
</evidence>
<dbReference type="InParanoid" id="A0A507AJ33"/>
<keyword evidence="5" id="KW-0067">ATP-binding</keyword>
<dbReference type="InterPro" id="IPR003593">
    <property type="entry name" value="AAA+_ATPase"/>
</dbReference>
<sequence length="1780" mass="196582">MDAHPYCESDHTFGPTVTGCRGDFDFTVKFEDIVLCLLPALVFIVFGALMLRHVCHATLLIKGLSCLLVVKLSLGLAYWSLNLSILIIGVEFNHEANWSTTAHSVSFLLSSLLLPLAVLEHRRSARPSFLISTYFLFTILFDVARTRTQWLIYLDTGKHLLLAKLYTVTVTTKAVWLVAESWQKSSSPELCLEEKSGPLDLITYSWLNPLFCTAYFHVLSLKELPKLDRHLATDELYKLFWKKARQARTDWMREKFGLARLLARTLLWQLLLPITPRLALVGFRFCQPFLVHALLAHLEKPLEQESSWTNVGYGFIGATVIIYFGVAISTALYWYCHERFQSIVRGVVIATIYHRMTEMLSADVSDSAAVTLMSTDIERIRVGLLNLHEFWATPIEVALASWLLHGQLGLAFIAPLLVVVCAVGFSFVLNRYIGPRQKRWMERIQTRVTETADMLASLKQLKISALASSVADSTQQLRVEEMQAATKYRRLYVSNMIFGFAPMALCPLVTFAVSARNYDSGTVFTSLAYLVLLADPLGILFGEIPYLIAAFTSMGRIQEFVANKSRQDRRLLGGASSIQLTRDIGFRVGESTGPGIAVENATVGWIEGKPVLQNISFRVPASSLTMLVGPVGSGKSTLCRALLSEVPFVDGDTKISTTLESFRSAVCEQTPYIFSSTVRANIIGPSDFDEVRYQEVLECTALSVDFKTLPEGDGTSCLALSGGQKQRVSIARALYHNAALYVLDDTFSGLDADTELEVFMRTLGPNGVLTRRGCTVIFATHNIKLLPMAHHIIALNADQTIDFQGDYRGLTAAGLHTTVGCFEAFTESKVATQHDLDQPEGLDFPTEVAGGTSFLSEKDRMMGNSAVYRYYLASLGKVSFVAFVLFGLGWGFFYNFGYIWLRFWSGDRELNHSNAFYIGLYAVWQSAGLASIVLCFWTSYTMMAAVSGLRLHQSALQAVIHAPLCFTTATDIGVITNLFSQDMTLVDNELPMAITNLSLDVCNALGLAAIIATSSPYLAIAYPVLIGVLYFVQKFYLRTSRQVRLLDLEAKSPLYTHFLDISRGLPTIRTFGWVEARISEAIRFLDDSQRPTYLLAMVQRWLLFVLHCIVACLAIIVVALATQTHSDTSGFTGASLVALMTFGDILNFIIRWWTQLETSIGAVTRLKALSDNVLPEGIKDETRPVHLNWPNKGGIELNDVSASYQSLGGGGGISTDSQEPGCTPHLVLKNISVSITAGEKVAICGRSGSGKSSLILLLLRMLDPVSSSFNDIMIDNIPLHSVNRAQVREHIIAMSQNAVLLPGRMSLKQQLDPLGLSTAEECYSVLHLVRLSGLASRATELEKPFHQESLSGGQRQLFNLARTVLRGRARTRRIGSEEKVGGLILLDEVTASVDHDTERIIQEVIMSEFEKYTVIMARLSAIVPSKPQLFQHKHKQAMKSNGLLSATLLGALSVGGVAAGKLCQDYKIPITITTENEVFGLPRFQDNFDVADFIDTISSRTPPTDIFSGSVNETASYTIAATFCTPDRGALASHKSTVLIATHGLNYDRGQVIYVLQISNQSLLTTFSYWHPRIQSEKYSFVDYAVGRGYSILYYDRLGVGESTQVSGYKIQLSQQVAVLHNIARLVKAGKYVSDIGVPKKVVYVGHSFGSSISFGALGLEPTIVDGVILTGFGLNSSYISPTDFVKASQPRIAAIQQPGKWKQLDTGYLTPVDLFSNVNTFFKKPDYDPDIAIYADANKQPFAVTELLTVTAFRQFPYSFTGAAMIITGEFDFIICESK</sequence>
<feature type="transmembrane region" description="Helical" evidence="9">
    <location>
        <begin position="870"/>
        <end position="894"/>
    </location>
</feature>
<dbReference type="InterPro" id="IPR029058">
    <property type="entry name" value="AB_hydrolase_fold"/>
</dbReference>
<dbReference type="GO" id="GO:0016020">
    <property type="term" value="C:membrane"/>
    <property type="evidence" value="ECO:0007669"/>
    <property type="project" value="UniProtKB-SubCell"/>
</dbReference>
<dbReference type="GO" id="GO:0016887">
    <property type="term" value="F:ATP hydrolysis activity"/>
    <property type="evidence" value="ECO:0007669"/>
    <property type="project" value="InterPro"/>
</dbReference>
<feature type="transmembrane region" description="Helical" evidence="9">
    <location>
        <begin position="958"/>
        <end position="979"/>
    </location>
</feature>
<evidence type="ECO:0000259" key="11">
    <source>
        <dbReference type="PROSITE" id="PS50929"/>
    </source>
</evidence>
<evidence type="ECO:0000256" key="2">
    <source>
        <dbReference type="ARBA" id="ARBA00022448"/>
    </source>
</evidence>
<evidence type="ECO:0000256" key="1">
    <source>
        <dbReference type="ARBA" id="ARBA00004141"/>
    </source>
</evidence>
<comment type="caution">
    <text evidence="12">The sequence shown here is derived from an EMBL/GenBank/DDBJ whole genome shotgun (WGS) entry which is preliminary data.</text>
</comment>
<protein>
    <submittedName>
        <fullName evidence="12">Uncharacterized protein</fullName>
    </submittedName>
</protein>
<evidence type="ECO:0000256" key="5">
    <source>
        <dbReference type="ARBA" id="ARBA00022840"/>
    </source>
</evidence>
<proteinExistence type="predicted"/>
<dbReference type="InterPro" id="IPR050173">
    <property type="entry name" value="ABC_transporter_C-like"/>
</dbReference>
<dbReference type="InterPro" id="IPR036640">
    <property type="entry name" value="ABC1_TM_sf"/>
</dbReference>
<dbReference type="PANTHER" id="PTHR24223:SF345">
    <property type="entry name" value="ABC MULTIDRUG TRANSPORTER (EUROFUNG)"/>
    <property type="match status" value="1"/>
</dbReference>
<dbReference type="CDD" id="cd18580">
    <property type="entry name" value="ABC_6TM_ABCC_D2"/>
    <property type="match status" value="1"/>
</dbReference>
<dbReference type="Pfam" id="PF24357">
    <property type="entry name" value="TMD0_ABC"/>
    <property type="match status" value="1"/>
</dbReference>
<dbReference type="RefSeq" id="XP_030989004.1">
    <property type="nucleotide sequence ID" value="XM_031133447.1"/>
</dbReference>
<evidence type="ECO:0000256" key="7">
    <source>
        <dbReference type="ARBA" id="ARBA00023136"/>
    </source>
</evidence>
<dbReference type="SMART" id="SM00382">
    <property type="entry name" value="AAA"/>
    <property type="match status" value="2"/>
</dbReference>
<dbReference type="InterPro" id="IPR000073">
    <property type="entry name" value="AB_hydrolase_1"/>
</dbReference>
<dbReference type="Pfam" id="PF00005">
    <property type="entry name" value="ABC_tran"/>
    <property type="match status" value="2"/>
</dbReference>
<accession>A0A507AJ33</accession>
<dbReference type="CDD" id="cd18579">
    <property type="entry name" value="ABC_6TM_ABCC_D1"/>
    <property type="match status" value="1"/>
</dbReference>
<feature type="transmembrane region" description="Helical" evidence="9">
    <location>
        <begin position="1101"/>
        <end position="1122"/>
    </location>
</feature>
<evidence type="ECO:0000256" key="3">
    <source>
        <dbReference type="ARBA" id="ARBA00022692"/>
    </source>
</evidence>
<feature type="domain" description="ABC transmembrane type-1" evidence="11">
    <location>
        <begin position="278"/>
        <end position="549"/>
    </location>
</feature>